<dbReference type="GO" id="GO:0000922">
    <property type="term" value="C:spindle pole"/>
    <property type="evidence" value="ECO:0007669"/>
    <property type="project" value="UniProtKB-SubCell"/>
</dbReference>
<evidence type="ECO:0000256" key="5">
    <source>
        <dbReference type="ARBA" id="ARBA00022490"/>
    </source>
</evidence>
<name>A0A225V4Q2_9STRA</name>
<dbReference type="EMBL" id="NBNE01007252">
    <property type="protein sequence ID" value="OWZ00896.1"/>
    <property type="molecule type" value="Genomic_DNA"/>
</dbReference>
<dbReference type="InterPro" id="IPR029157">
    <property type="entry name" value="CEP44_CC"/>
</dbReference>
<dbReference type="GO" id="GO:0030496">
    <property type="term" value="C:midbody"/>
    <property type="evidence" value="ECO:0007669"/>
    <property type="project" value="UniProtKB-SubCell"/>
</dbReference>
<evidence type="ECO:0000256" key="4">
    <source>
        <dbReference type="ARBA" id="ARBA00014053"/>
    </source>
</evidence>
<evidence type="ECO:0000256" key="6">
    <source>
        <dbReference type="ARBA" id="ARBA00023054"/>
    </source>
</evidence>
<dbReference type="PANTHER" id="PTHR31477:SF1">
    <property type="entry name" value="CENTROSOMAL PROTEIN OF 44 KDA"/>
    <property type="match status" value="1"/>
</dbReference>
<comment type="function">
    <text evidence="8">Centriole-enriched microtubule-binding protein involved in centriole biogenesis. In collaboration with CEP295 and POC1B, is required for the centriole-to-centrosome conversion by ensuring the formation of bona fide centriole wall. Functions as a linker component that maintains centrosome cohesion. Associates with CROCC and regulates its stability and localization to the centrosome.</text>
</comment>
<reference evidence="11" key="1">
    <citation type="submission" date="2017-03" db="EMBL/GenBank/DDBJ databases">
        <title>Phytopthora megakarya and P. palmivora, two closely related causual agents of cacao black pod achieved similar genome size and gene model numbers by different mechanisms.</title>
        <authorList>
            <person name="Ali S."/>
            <person name="Shao J."/>
            <person name="Larry D.J."/>
            <person name="Kronmiller B."/>
            <person name="Shen D."/>
            <person name="Strem M.D."/>
            <person name="Melnick R.L."/>
            <person name="Guiltinan M.J."/>
            <person name="Tyler B.M."/>
            <person name="Meinhardt L.W."/>
            <person name="Bailey B.A."/>
        </authorList>
    </citation>
    <scope>NUCLEOTIDE SEQUENCE [LARGE SCALE GENOMIC DNA]</scope>
    <source>
        <strain evidence="11">zdho120</strain>
    </source>
</reference>
<organism evidence="10 11">
    <name type="scientific">Phytophthora megakarya</name>
    <dbReference type="NCBI Taxonomy" id="4795"/>
    <lineage>
        <taxon>Eukaryota</taxon>
        <taxon>Sar</taxon>
        <taxon>Stramenopiles</taxon>
        <taxon>Oomycota</taxon>
        <taxon>Peronosporomycetes</taxon>
        <taxon>Peronosporales</taxon>
        <taxon>Peronosporaceae</taxon>
        <taxon>Phytophthora</taxon>
    </lineage>
</organism>
<sequence>MSEEVRNAAERLRKLLRAAQYPQLNTLRLEAGDVSNLLRVLHFILLDSSRAVAQFLVDKGYDLYGKTDARFVESVFRLLRDEFRYFPSLTPMQFLSKQFVARRLAIVADTAAAVAQKRQQLQRLKRREEAVWSKPHDRRHEVKPTVENHVLPAPVVNHAASILQHLNVHQTETRRVRRAMSDRPIHRTEVQQDEEVTAPPAPIFTDWQVGPVRFANERENVDEEEYVVDDGLQMDSRPPVQPEPCSCSQNQDNLVNAIDDLSRQLSEMSTLLVGKISSVETRLGRLEDQMHDVRVAVEEQREVAWKSTATHTSRGDMPARGKDALPLTDKRRTLDVESPCAWPPQPSVFERY</sequence>
<accession>A0A225V4Q2</accession>
<dbReference type="GO" id="GO:0005814">
    <property type="term" value="C:centriole"/>
    <property type="evidence" value="ECO:0007669"/>
    <property type="project" value="UniProtKB-SubCell"/>
</dbReference>
<keyword evidence="6" id="KW-0175">Coiled coil</keyword>
<dbReference type="PANTHER" id="PTHR31477">
    <property type="entry name" value="CENTROSOMAL PROTEIN OF 44 KDA"/>
    <property type="match status" value="1"/>
</dbReference>
<dbReference type="InterPro" id="IPR033603">
    <property type="entry name" value="CEP44"/>
</dbReference>
<dbReference type="Proteomes" id="UP000198211">
    <property type="component" value="Unassembled WGS sequence"/>
</dbReference>
<gene>
    <name evidence="10" type="ORF">PHMEG_00027818</name>
</gene>
<keyword evidence="5" id="KW-0963">Cytoplasm</keyword>
<comment type="caution">
    <text evidence="10">The sequence shown here is derived from an EMBL/GenBank/DDBJ whole genome shotgun (WGS) entry which is preliminary data.</text>
</comment>
<dbReference type="OrthoDB" id="259598at2759"/>
<evidence type="ECO:0000256" key="2">
    <source>
        <dbReference type="ARBA" id="ARBA00004214"/>
    </source>
</evidence>
<dbReference type="Pfam" id="PF15007">
    <property type="entry name" value="CEP44"/>
    <property type="match status" value="1"/>
</dbReference>
<keyword evidence="11" id="KW-1185">Reference proteome</keyword>
<evidence type="ECO:0000256" key="3">
    <source>
        <dbReference type="ARBA" id="ARBA00004647"/>
    </source>
</evidence>
<keyword evidence="7" id="KW-0206">Cytoskeleton</keyword>
<dbReference type="AlphaFoldDB" id="A0A225V4Q2"/>
<evidence type="ECO:0000256" key="7">
    <source>
        <dbReference type="ARBA" id="ARBA00023212"/>
    </source>
</evidence>
<evidence type="ECO:0000256" key="1">
    <source>
        <dbReference type="ARBA" id="ARBA00004114"/>
    </source>
</evidence>
<feature type="domain" description="Centrosomal CEP44" evidence="9">
    <location>
        <begin position="5"/>
        <end position="127"/>
    </location>
</feature>
<evidence type="ECO:0000259" key="9">
    <source>
        <dbReference type="Pfam" id="PF15007"/>
    </source>
</evidence>
<comment type="subcellular location">
    <subcellularLocation>
        <location evidence="1">Cytoplasm</location>
        <location evidence="1">Cytoskeleton</location>
        <location evidence="1">Microtubule organizing center</location>
        <location evidence="1">Centrosome</location>
        <location evidence="1">Centriole</location>
    </subcellularLocation>
    <subcellularLocation>
        <location evidence="3">Cytoplasm</location>
        <location evidence="3">Cytoskeleton</location>
        <location evidence="3">Spindle pole</location>
    </subcellularLocation>
    <subcellularLocation>
        <location evidence="2">Midbody</location>
    </subcellularLocation>
</comment>
<dbReference type="STRING" id="4795.A0A225V4Q2"/>
<protein>
    <recommendedName>
        <fullName evidence="4">Centrosomal protein of 44 kDa</fullName>
    </recommendedName>
</protein>
<evidence type="ECO:0000313" key="11">
    <source>
        <dbReference type="Proteomes" id="UP000198211"/>
    </source>
</evidence>
<evidence type="ECO:0000256" key="8">
    <source>
        <dbReference type="ARBA" id="ARBA00046235"/>
    </source>
</evidence>
<evidence type="ECO:0000313" key="10">
    <source>
        <dbReference type="EMBL" id="OWZ00896.1"/>
    </source>
</evidence>
<proteinExistence type="predicted"/>